<gene>
    <name evidence="2" type="primary">yibQ</name>
    <name evidence="2" type="ORF">GCM10007391_09770</name>
</gene>
<dbReference type="PROSITE" id="PS51257">
    <property type="entry name" value="PROKAR_LIPOPROTEIN"/>
    <property type="match status" value="1"/>
</dbReference>
<evidence type="ECO:0000313" key="3">
    <source>
        <dbReference type="Proteomes" id="UP000631300"/>
    </source>
</evidence>
<dbReference type="InterPro" id="IPR011330">
    <property type="entry name" value="Glyco_hydro/deAcase_b/a-brl"/>
</dbReference>
<evidence type="ECO:0008006" key="4">
    <source>
        <dbReference type="Google" id="ProtNLM"/>
    </source>
</evidence>
<organism evidence="2 3">
    <name type="scientific">Alteromonas halophila</name>
    <dbReference type="NCBI Taxonomy" id="516698"/>
    <lineage>
        <taxon>Bacteria</taxon>
        <taxon>Pseudomonadati</taxon>
        <taxon>Pseudomonadota</taxon>
        <taxon>Gammaproteobacteria</taxon>
        <taxon>Alteromonadales</taxon>
        <taxon>Alteromonadaceae</taxon>
        <taxon>Alteromonas/Salinimonas group</taxon>
        <taxon>Alteromonas</taxon>
    </lineage>
</organism>
<keyword evidence="3" id="KW-1185">Reference proteome</keyword>
<dbReference type="RefSeq" id="WP_189403983.1">
    <property type="nucleotide sequence ID" value="NZ_BMXP01000002.1"/>
</dbReference>
<dbReference type="CDD" id="cd10936">
    <property type="entry name" value="CE4_DAC2"/>
    <property type="match status" value="1"/>
</dbReference>
<reference evidence="2" key="2">
    <citation type="submission" date="2020-09" db="EMBL/GenBank/DDBJ databases">
        <authorList>
            <person name="Sun Q."/>
            <person name="Kim S."/>
        </authorList>
    </citation>
    <scope>NUCLEOTIDE SEQUENCE</scope>
    <source>
        <strain evidence="2">KCTC 22164</strain>
    </source>
</reference>
<reference evidence="2" key="1">
    <citation type="journal article" date="2014" name="Int. J. Syst. Evol. Microbiol.">
        <title>Complete genome sequence of Corynebacterium casei LMG S-19264T (=DSM 44701T), isolated from a smear-ripened cheese.</title>
        <authorList>
            <consortium name="US DOE Joint Genome Institute (JGI-PGF)"/>
            <person name="Walter F."/>
            <person name="Albersmeier A."/>
            <person name="Kalinowski J."/>
            <person name="Ruckert C."/>
        </authorList>
    </citation>
    <scope>NUCLEOTIDE SEQUENCE</scope>
    <source>
        <strain evidence="2">KCTC 22164</strain>
    </source>
</reference>
<dbReference type="InterPro" id="IPR006837">
    <property type="entry name" value="Divergent_DAC"/>
</dbReference>
<evidence type="ECO:0000256" key="1">
    <source>
        <dbReference type="SAM" id="SignalP"/>
    </source>
</evidence>
<protein>
    <recommendedName>
        <fullName evidence="4">Divergent polysaccharide deacetylase family protein</fullName>
    </recommendedName>
</protein>
<proteinExistence type="predicted"/>
<dbReference type="GO" id="GO:0005975">
    <property type="term" value="P:carbohydrate metabolic process"/>
    <property type="evidence" value="ECO:0007669"/>
    <property type="project" value="InterPro"/>
</dbReference>
<accession>A0A918JJL1</accession>
<dbReference type="Pfam" id="PF04748">
    <property type="entry name" value="Polysacc_deac_2"/>
    <property type="match status" value="1"/>
</dbReference>
<dbReference type="PANTHER" id="PTHR30105:SF2">
    <property type="entry name" value="DIVERGENT POLYSACCHARIDE DEACETYLASE SUPERFAMILY"/>
    <property type="match status" value="1"/>
</dbReference>
<name>A0A918JJL1_9ALTE</name>
<evidence type="ECO:0000313" key="2">
    <source>
        <dbReference type="EMBL" id="GGW79127.1"/>
    </source>
</evidence>
<dbReference type="Proteomes" id="UP000631300">
    <property type="component" value="Unassembled WGS sequence"/>
</dbReference>
<feature type="signal peptide" evidence="1">
    <location>
        <begin position="1"/>
        <end position="27"/>
    </location>
</feature>
<dbReference type="EMBL" id="BMXP01000002">
    <property type="protein sequence ID" value="GGW79127.1"/>
    <property type="molecule type" value="Genomic_DNA"/>
</dbReference>
<dbReference type="AlphaFoldDB" id="A0A918JJL1"/>
<dbReference type="PANTHER" id="PTHR30105">
    <property type="entry name" value="UNCHARACTERIZED YIBQ-RELATED"/>
    <property type="match status" value="1"/>
</dbReference>
<keyword evidence="1" id="KW-0732">Signal</keyword>
<feature type="chain" id="PRO_5037502338" description="Divergent polysaccharide deacetylase family protein" evidence="1">
    <location>
        <begin position="28"/>
        <end position="267"/>
    </location>
</feature>
<dbReference type="SUPFAM" id="SSF88713">
    <property type="entry name" value="Glycoside hydrolase/deacetylase"/>
    <property type="match status" value="1"/>
</dbReference>
<dbReference type="Gene3D" id="3.20.20.370">
    <property type="entry name" value="Glycoside hydrolase/deacetylase"/>
    <property type="match status" value="1"/>
</dbReference>
<comment type="caution">
    <text evidence="2">The sequence shown here is derived from an EMBL/GenBank/DDBJ whole genome shotgun (WGS) entry which is preliminary data.</text>
</comment>
<sequence>MRKHVFRHFGFTVLAVLACMLMHSAHASEKPGIVIIIDDLGYRQSDKQALLLPKAVVFSILPDTPLATQLSRRADDQGRDVMLHLPMQALSNNRLLGPRALTADMYPSGIASTLEAALKSVPNARGLNNHMGSLLTGRRRPMQALMYEIHQRGLFFVDSRTTSESLAQRVAQEHGVPSAHRHVFIDHQQSETFMNQQLRQLETIAQQHGVAIGIAHPHPSTLAFLSEQLPELNARGIELISMSTYFARQQPARLGNSVSGARVAAPR</sequence>